<evidence type="ECO:0000313" key="1">
    <source>
        <dbReference type="EMBL" id="KAH0912458.1"/>
    </source>
</evidence>
<dbReference type="Proteomes" id="UP000824890">
    <property type="component" value="Unassembled WGS sequence"/>
</dbReference>
<organism evidence="1 2">
    <name type="scientific">Brassica napus</name>
    <name type="common">Rape</name>
    <dbReference type="NCBI Taxonomy" id="3708"/>
    <lineage>
        <taxon>Eukaryota</taxon>
        <taxon>Viridiplantae</taxon>
        <taxon>Streptophyta</taxon>
        <taxon>Embryophyta</taxon>
        <taxon>Tracheophyta</taxon>
        <taxon>Spermatophyta</taxon>
        <taxon>Magnoliopsida</taxon>
        <taxon>eudicotyledons</taxon>
        <taxon>Gunneridae</taxon>
        <taxon>Pentapetalae</taxon>
        <taxon>rosids</taxon>
        <taxon>malvids</taxon>
        <taxon>Brassicales</taxon>
        <taxon>Brassicaceae</taxon>
        <taxon>Brassiceae</taxon>
        <taxon>Brassica</taxon>
    </lineage>
</organism>
<name>A0ABQ8C7A2_BRANA</name>
<keyword evidence="2" id="KW-1185">Reference proteome</keyword>
<evidence type="ECO:0000313" key="2">
    <source>
        <dbReference type="Proteomes" id="UP000824890"/>
    </source>
</evidence>
<dbReference type="EMBL" id="JAGKQM010000009">
    <property type="protein sequence ID" value="KAH0912458.1"/>
    <property type="molecule type" value="Genomic_DNA"/>
</dbReference>
<reference evidence="1 2" key="1">
    <citation type="submission" date="2021-05" db="EMBL/GenBank/DDBJ databases">
        <title>Genome Assembly of Synthetic Allotetraploid Brassica napus Reveals Homoeologous Exchanges between Subgenomes.</title>
        <authorList>
            <person name="Davis J.T."/>
        </authorList>
    </citation>
    <scope>NUCLEOTIDE SEQUENCE [LARGE SCALE GENOMIC DNA]</scope>
    <source>
        <strain evidence="2">cv. Da-Ae</strain>
        <tissue evidence="1">Seedling</tissue>
    </source>
</reference>
<protein>
    <submittedName>
        <fullName evidence="1">Uncharacterized protein</fullName>
    </submittedName>
</protein>
<sequence>MRSSSISATNTSLKLEAEVLRMAVKQMRKLNFKKVAFMIYWSKNHPIGLYHRVSMLQDIMESSNSYDFSFCYVPRNRVTLVDELAKNVRCNNQRYVIRWF</sequence>
<gene>
    <name evidence="1" type="ORF">HID58_035779</name>
</gene>
<proteinExistence type="predicted"/>
<accession>A0ABQ8C7A2</accession>
<comment type="caution">
    <text evidence="1">The sequence shown here is derived from an EMBL/GenBank/DDBJ whole genome shotgun (WGS) entry which is preliminary data.</text>
</comment>